<name>A0AAD9HM33_9PEZI</name>
<organism evidence="1 2">
    <name type="scientific">Colletotrichum zoysiae</name>
    <dbReference type="NCBI Taxonomy" id="1216348"/>
    <lineage>
        <taxon>Eukaryota</taxon>
        <taxon>Fungi</taxon>
        <taxon>Dikarya</taxon>
        <taxon>Ascomycota</taxon>
        <taxon>Pezizomycotina</taxon>
        <taxon>Sordariomycetes</taxon>
        <taxon>Hypocreomycetidae</taxon>
        <taxon>Glomerellales</taxon>
        <taxon>Glomerellaceae</taxon>
        <taxon>Colletotrichum</taxon>
        <taxon>Colletotrichum graminicola species complex</taxon>
    </lineage>
</organism>
<proteinExistence type="predicted"/>
<keyword evidence="2" id="KW-1185">Reference proteome</keyword>
<protein>
    <submittedName>
        <fullName evidence="1">Uncharacterized protein</fullName>
    </submittedName>
</protein>
<dbReference type="EMBL" id="MU842850">
    <property type="protein sequence ID" value="KAK2030517.1"/>
    <property type="molecule type" value="Genomic_DNA"/>
</dbReference>
<evidence type="ECO:0000313" key="2">
    <source>
        <dbReference type="Proteomes" id="UP001232148"/>
    </source>
</evidence>
<evidence type="ECO:0000313" key="1">
    <source>
        <dbReference type="EMBL" id="KAK2030517.1"/>
    </source>
</evidence>
<dbReference type="AlphaFoldDB" id="A0AAD9HM33"/>
<reference evidence="1" key="1">
    <citation type="submission" date="2021-06" db="EMBL/GenBank/DDBJ databases">
        <title>Comparative genomics, transcriptomics and evolutionary studies reveal genomic signatures of adaptation to plant cell wall in hemibiotrophic fungi.</title>
        <authorList>
            <consortium name="DOE Joint Genome Institute"/>
            <person name="Baroncelli R."/>
            <person name="Diaz J.F."/>
            <person name="Benocci T."/>
            <person name="Peng M."/>
            <person name="Battaglia E."/>
            <person name="Haridas S."/>
            <person name="Andreopoulos W."/>
            <person name="Labutti K."/>
            <person name="Pangilinan J."/>
            <person name="Floch G.L."/>
            <person name="Makela M.R."/>
            <person name="Henrissat B."/>
            <person name="Grigoriev I.V."/>
            <person name="Crouch J.A."/>
            <person name="De Vries R.P."/>
            <person name="Sukno S.A."/>
            <person name="Thon M.R."/>
        </authorList>
    </citation>
    <scope>NUCLEOTIDE SEQUENCE</scope>
    <source>
        <strain evidence="1">MAFF235873</strain>
    </source>
</reference>
<gene>
    <name evidence="1" type="ORF">LX32DRAFT_320699</name>
</gene>
<comment type="caution">
    <text evidence="1">The sequence shown here is derived from an EMBL/GenBank/DDBJ whole genome shotgun (WGS) entry which is preliminary data.</text>
</comment>
<accession>A0AAD9HM33</accession>
<dbReference type="Proteomes" id="UP001232148">
    <property type="component" value="Unassembled WGS sequence"/>
</dbReference>
<sequence>MDSSCRILVLGRCAVTSRVGRSGYYEVRMLVVDVACRRYLLTWVVPFKCEQTLLALWYMYLHFYPSLLTTHHFIIIKLC</sequence>